<evidence type="ECO:0000259" key="4">
    <source>
        <dbReference type="Pfam" id="PF00171"/>
    </source>
</evidence>
<evidence type="ECO:0000256" key="3">
    <source>
        <dbReference type="ARBA" id="ARBA00023002"/>
    </source>
</evidence>
<name>A0A220VGY0_9GAMM</name>
<comment type="similarity">
    <text evidence="1">Belongs to the aldehyde dehydrogenase family.</text>
</comment>
<dbReference type="Gene3D" id="3.40.309.10">
    <property type="entry name" value="Aldehyde Dehydrogenase, Chain A, domain 2"/>
    <property type="match status" value="1"/>
</dbReference>
<protein>
    <submittedName>
        <fullName evidence="5">Succinate-semialdehyde dehydrogenase</fullName>
    </submittedName>
</protein>
<proteinExistence type="inferred from homology"/>
<feature type="domain" description="Aldehyde dehydrogenase" evidence="4">
    <location>
        <begin position="3"/>
        <end position="453"/>
    </location>
</feature>
<dbReference type="CDD" id="cd07100">
    <property type="entry name" value="ALDH_SSADH1_GabD1"/>
    <property type="match status" value="1"/>
</dbReference>
<evidence type="ECO:0000256" key="1">
    <source>
        <dbReference type="ARBA" id="ARBA00009986"/>
    </source>
</evidence>
<dbReference type="KEGG" id="pmai:CF386_10255"/>
<evidence type="ECO:0000313" key="6">
    <source>
        <dbReference type="Proteomes" id="UP000242175"/>
    </source>
</evidence>
<sequence>MSINVINPSTEDIVASYEEMPIEQVYDILIKMDQAQKIWQLESYDLKKELMIALGQELDRNQKEYANIITEEMGKPITQAIQEIKKCVDLCYYYAEHAQEMLAPKEIQTEHYKSYVSYKSLGIIYAIMPWNFPFWQVLRVMIPNIMAGNAFVLKHAENSIGAANAIEKALVKVGFPENLMRSIVIDISLSNCVINHSLVKGVTLTGSERAGIAVGEQSGRALKKVVLELGGSDPYIILEDADLDKAAKEIVSARLSNAGQICISPKRIIVVNAIYESFISKVKDEIENNFACMDPKDINSKMGPMARKDLMLQLAEQVKKTVDLGAKLELGGNVLDRVGFYYEPTLLTGVTKGMPAYDEELFGPVVSILPARDEVDAIEIANDSSFGLGAAIYTKDIRKGELIARDFLEAGTCCVNKTVASDQRLPFGGINASGFGRELSVEGLREFVNIKTIIVNE</sequence>
<dbReference type="OrthoDB" id="9812625at2"/>
<dbReference type="Gene3D" id="3.40.605.10">
    <property type="entry name" value="Aldehyde Dehydrogenase, Chain A, domain 1"/>
    <property type="match status" value="1"/>
</dbReference>
<reference evidence="5 6" key="1">
    <citation type="journal article" date="2016" name="Int. J. Syst. Evol. Microbiol.">
        <title>Paraphotobacterium marinum gen. nov., sp. nov., a member of the family Vibrionaceae, isolated from surface seawater.</title>
        <authorList>
            <person name="Huang Z."/>
            <person name="Dong C."/>
            <person name="Shao Z."/>
        </authorList>
    </citation>
    <scope>NUCLEOTIDE SEQUENCE [LARGE SCALE GENOMIC DNA]</scope>
    <source>
        <strain evidence="5 6">NSCS20N07D</strain>
    </source>
</reference>
<gene>
    <name evidence="5" type="ORF">CF386_10255</name>
</gene>
<dbReference type="Proteomes" id="UP000242175">
    <property type="component" value="Chromosome small"/>
</dbReference>
<dbReference type="InterPro" id="IPR016161">
    <property type="entry name" value="Ald_DH/histidinol_DH"/>
</dbReference>
<dbReference type="Pfam" id="PF00171">
    <property type="entry name" value="Aldedh"/>
    <property type="match status" value="1"/>
</dbReference>
<keyword evidence="6" id="KW-1185">Reference proteome</keyword>
<evidence type="ECO:0000313" key="5">
    <source>
        <dbReference type="EMBL" id="ASK79432.1"/>
    </source>
</evidence>
<accession>A0A220VGY0</accession>
<dbReference type="PANTHER" id="PTHR43217">
    <property type="entry name" value="SUCCINATE SEMIALDEHYDE DEHYDROGENASE [NAD(P)+] SAD"/>
    <property type="match status" value="1"/>
</dbReference>
<dbReference type="GO" id="GO:0004030">
    <property type="term" value="F:aldehyde dehydrogenase [NAD(P)+] activity"/>
    <property type="evidence" value="ECO:0007669"/>
    <property type="project" value="InterPro"/>
</dbReference>
<organism evidence="5 6">
    <name type="scientific">Paraphotobacterium marinum</name>
    <dbReference type="NCBI Taxonomy" id="1755811"/>
    <lineage>
        <taxon>Bacteria</taxon>
        <taxon>Pseudomonadati</taxon>
        <taxon>Pseudomonadota</taxon>
        <taxon>Gammaproteobacteria</taxon>
        <taxon>Vibrionales</taxon>
        <taxon>Vibrionaceae</taxon>
        <taxon>Paraphotobacterium</taxon>
    </lineage>
</organism>
<dbReference type="InterPro" id="IPR015590">
    <property type="entry name" value="Aldehyde_DH_dom"/>
</dbReference>
<dbReference type="GO" id="GO:0004777">
    <property type="term" value="F:succinate-semialdehyde dehydrogenase (NAD+) activity"/>
    <property type="evidence" value="ECO:0007669"/>
    <property type="project" value="TreeGrafter"/>
</dbReference>
<dbReference type="InterPro" id="IPR016163">
    <property type="entry name" value="Ald_DH_C"/>
</dbReference>
<dbReference type="RefSeq" id="WP_089074340.1">
    <property type="nucleotide sequence ID" value="NZ_CBCSAM010000004.1"/>
</dbReference>
<dbReference type="InterPro" id="IPR016162">
    <property type="entry name" value="Ald_DH_N"/>
</dbReference>
<dbReference type="InterPro" id="IPR044148">
    <property type="entry name" value="ALDH_GabD1-like"/>
</dbReference>
<dbReference type="InterPro" id="IPR047110">
    <property type="entry name" value="GABD/Sad-like"/>
</dbReference>
<dbReference type="EMBL" id="CP022356">
    <property type="protein sequence ID" value="ASK79432.1"/>
    <property type="molecule type" value="Genomic_DNA"/>
</dbReference>
<dbReference type="PANTHER" id="PTHR43217:SF1">
    <property type="entry name" value="SUCCINATE SEMIALDEHYDE DEHYDROGENASE [NAD(P)+] SAD"/>
    <property type="match status" value="1"/>
</dbReference>
<dbReference type="SUPFAM" id="SSF53720">
    <property type="entry name" value="ALDH-like"/>
    <property type="match status" value="1"/>
</dbReference>
<keyword evidence="2" id="KW-0521">NADP</keyword>
<evidence type="ECO:0000256" key="2">
    <source>
        <dbReference type="ARBA" id="ARBA00022857"/>
    </source>
</evidence>
<keyword evidence="3" id="KW-0560">Oxidoreductase</keyword>
<dbReference type="AlphaFoldDB" id="A0A220VGY0"/>